<reference evidence="1 2" key="1">
    <citation type="journal article" date="2020" name="Front. Microbiol.">
        <title>Genetic Organization of the aprX-lipA2 Operon Affects the Proteolytic Potential of Pseudomonas Species in Milk.</title>
        <authorList>
            <person name="Maier C."/>
            <person name="Huptas C."/>
            <person name="von Neubeck M."/>
            <person name="Scherer S."/>
            <person name="Wenning M."/>
            <person name="Lucking G."/>
        </authorList>
    </citation>
    <scope>NUCLEOTIDE SEQUENCE [LARGE SCALE GENOMIC DNA]</scope>
    <source>
        <strain evidence="1 2">G4779</strain>
    </source>
</reference>
<protein>
    <submittedName>
        <fullName evidence="1">Uncharacterized protein</fullName>
    </submittedName>
</protein>
<evidence type="ECO:0000313" key="1">
    <source>
        <dbReference type="EMBL" id="NNA96287.1"/>
    </source>
</evidence>
<sequence>MKAGVGFTLSALILHLPTVCVEGMLSVLVELLNVTAIVVGELAQLPKILKLTPDTVPANTFEPVPVGVRVQGKPNIVGTPHKGLLPLTVAFVIVAEAPLEATEPEKLMVQDTGTPNEAGEETEMAPAGVLNAAPAGATVTALAIEAAPRQIAKADSEIRFFKLFIIFPHMDGELFRRGNGHDREVTVKP</sequence>
<accession>A0A7Y1QM67</accession>
<name>A0A7Y1QM67_9PSED</name>
<proteinExistence type="predicted"/>
<comment type="caution">
    <text evidence="1">The sequence shown here is derived from an EMBL/GenBank/DDBJ whole genome shotgun (WGS) entry which is preliminary data.</text>
</comment>
<dbReference type="EMBL" id="JAAQYP010000019">
    <property type="protein sequence ID" value="NNA96287.1"/>
    <property type="molecule type" value="Genomic_DNA"/>
</dbReference>
<evidence type="ECO:0000313" key="2">
    <source>
        <dbReference type="Proteomes" id="UP000542111"/>
    </source>
</evidence>
<dbReference type="AlphaFoldDB" id="A0A7Y1QM67"/>
<dbReference type="Proteomes" id="UP000542111">
    <property type="component" value="Unassembled WGS sequence"/>
</dbReference>
<organism evidence="1 2">
    <name type="scientific">Pseudomonas gessardii</name>
    <dbReference type="NCBI Taxonomy" id="78544"/>
    <lineage>
        <taxon>Bacteria</taxon>
        <taxon>Pseudomonadati</taxon>
        <taxon>Pseudomonadota</taxon>
        <taxon>Gammaproteobacteria</taxon>
        <taxon>Pseudomonadales</taxon>
        <taxon>Pseudomonadaceae</taxon>
        <taxon>Pseudomonas</taxon>
    </lineage>
</organism>
<gene>
    <name evidence="1" type="ORF">HBO33_14005</name>
</gene>